<dbReference type="Pfam" id="PF25371">
    <property type="entry name" value="DUF7884"/>
    <property type="match status" value="1"/>
</dbReference>
<evidence type="ECO:0000256" key="7">
    <source>
        <dbReference type="SAM" id="MobiDB-lite"/>
    </source>
</evidence>
<evidence type="ECO:0000259" key="8">
    <source>
        <dbReference type="Pfam" id="PF25371"/>
    </source>
</evidence>
<evidence type="ECO:0000256" key="2">
    <source>
        <dbReference type="ARBA" id="ARBA00022603"/>
    </source>
</evidence>
<name>A0A1G5PTS5_9GAMM</name>
<reference evidence="9 10" key="1">
    <citation type="submission" date="2016-10" db="EMBL/GenBank/DDBJ databases">
        <authorList>
            <person name="de Groot N.N."/>
        </authorList>
    </citation>
    <scope>NUCLEOTIDE SEQUENCE [LARGE SCALE GENOMIC DNA]</scope>
    <source>
        <strain evidence="9 10">HLD2</strain>
    </source>
</reference>
<accession>A0A1G5PTS5</accession>
<dbReference type="AlphaFoldDB" id="A0A1G5PTS5"/>
<dbReference type="PIRSF" id="PIRSF003085">
    <property type="entry name" value="CMAS"/>
    <property type="match status" value="1"/>
</dbReference>
<dbReference type="EMBL" id="FMWD01000002">
    <property type="protein sequence ID" value="SCZ52646.1"/>
    <property type="molecule type" value="Genomic_DNA"/>
</dbReference>
<dbReference type="Proteomes" id="UP000199648">
    <property type="component" value="Unassembled WGS sequence"/>
</dbReference>
<feature type="active site" evidence="6">
    <location>
        <position position="356"/>
    </location>
</feature>
<evidence type="ECO:0000313" key="10">
    <source>
        <dbReference type="Proteomes" id="UP000199648"/>
    </source>
</evidence>
<keyword evidence="5" id="KW-0443">Lipid metabolism</keyword>
<evidence type="ECO:0000256" key="4">
    <source>
        <dbReference type="ARBA" id="ARBA00022691"/>
    </source>
</evidence>
<evidence type="ECO:0000256" key="5">
    <source>
        <dbReference type="ARBA" id="ARBA00023098"/>
    </source>
</evidence>
<dbReference type="InterPro" id="IPR029063">
    <property type="entry name" value="SAM-dependent_MTases_sf"/>
</dbReference>
<dbReference type="InterPro" id="IPR057206">
    <property type="entry name" value="DUF7884"/>
</dbReference>
<dbReference type="InterPro" id="IPR003333">
    <property type="entry name" value="CMAS"/>
</dbReference>
<organism evidence="9 10">
    <name type="scientific">Thiohalomonas denitrificans</name>
    <dbReference type="NCBI Taxonomy" id="415747"/>
    <lineage>
        <taxon>Bacteria</taxon>
        <taxon>Pseudomonadati</taxon>
        <taxon>Pseudomonadota</taxon>
        <taxon>Gammaproteobacteria</taxon>
        <taxon>Thiohalomonadales</taxon>
        <taxon>Thiohalomonadaceae</taxon>
        <taxon>Thiohalomonas</taxon>
    </lineage>
</organism>
<dbReference type="SUPFAM" id="SSF53335">
    <property type="entry name" value="S-adenosyl-L-methionine-dependent methyltransferases"/>
    <property type="match status" value="1"/>
</dbReference>
<dbReference type="OrthoDB" id="9782855at2"/>
<evidence type="ECO:0000313" key="9">
    <source>
        <dbReference type="EMBL" id="SCZ52646.1"/>
    </source>
</evidence>
<feature type="region of interest" description="Disordered" evidence="7">
    <location>
        <begin position="404"/>
        <end position="423"/>
    </location>
</feature>
<keyword evidence="3" id="KW-0808">Transferase</keyword>
<evidence type="ECO:0000256" key="6">
    <source>
        <dbReference type="PIRSR" id="PIRSR003085-1"/>
    </source>
</evidence>
<dbReference type="InterPro" id="IPR050723">
    <property type="entry name" value="CFA/CMAS"/>
</dbReference>
<proteinExistence type="inferred from homology"/>
<protein>
    <submittedName>
        <fullName evidence="9">Cyclopropane-fatty-acyl-phospholipid synthase</fullName>
    </submittedName>
</protein>
<dbReference type="GO" id="GO:0032259">
    <property type="term" value="P:methylation"/>
    <property type="evidence" value="ECO:0007669"/>
    <property type="project" value="UniProtKB-KW"/>
</dbReference>
<dbReference type="PANTHER" id="PTHR43667:SF1">
    <property type="entry name" value="CYCLOPROPANE-FATTY-ACYL-PHOSPHOLIPID SYNTHASE"/>
    <property type="match status" value="1"/>
</dbReference>
<evidence type="ECO:0000256" key="1">
    <source>
        <dbReference type="ARBA" id="ARBA00010815"/>
    </source>
</evidence>
<dbReference type="Pfam" id="PF02353">
    <property type="entry name" value="CMAS"/>
    <property type="match status" value="1"/>
</dbReference>
<dbReference type="PANTHER" id="PTHR43667">
    <property type="entry name" value="CYCLOPROPANE-FATTY-ACYL-PHOSPHOLIPID SYNTHASE"/>
    <property type="match status" value="1"/>
</dbReference>
<dbReference type="Gene3D" id="3.40.50.150">
    <property type="entry name" value="Vaccinia Virus protein VP39"/>
    <property type="match status" value="1"/>
</dbReference>
<keyword evidence="10" id="KW-1185">Reference proteome</keyword>
<evidence type="ECO:0000256" key="3">
    <source>
        <dbReference type="ARBA" id="ARBA00022679"/>
    </source>
</evidence>
<dbReference type="CDD" id="cd02440">
    <property type="entry name" value="AdoMet_MTases"/>
    <property type="match status" value="1"/>
</dbReference>
<keyword evidence="4" id="KW-0949">S-adenosyl-L-methionine</keyword>
<dbReference type="GO" id="GO:0008168">
    <property type="term" value="F:methyltransferase activity"/>
    <property type="evidence" value="ECO:0007669"/>
    <property type="project" value="UniProtKB-KW"/>
</dbReference>
<gene>
    <name evidence="9" type="ORF">SAMN03097708_00779</name>
</gene>
<dbReference type="RefSeq" id="WP_092992808.1">
    <property type="nucleotide sequence ID" value="NZ_FMWD01000002.1"/>
</dbReference>
<comment type="similarity">
    <text evidence="1">Belongs to the CFA/CMAS family.</text>
</comment>
<feature type="domain" description="DUF7884" evidence="8">
    <location>
        <begin position="6"/>
        <end position="68"/>
    </location>
</feature>
<sequence length="423" mass="48723">MQKLFLRTLEKNLRRGSVEVHLPNGERHRFGQEEPEVCWRFDDQRATGRIVRDPELALGETYMDGAWDTDDLAGLLVTLMENFPPPRGQMARLTTALFDWFRPNRIGRSRRNVAHHYDLDEGLFRTFLDEDLQYSCAYFEQPEMDLEAAQKAKCRHIAEKLLPEPGQRVLDIGSGWGGMAIRLAEEFDVDVTGLTLSTEQQRVATQRARERGVADKVRFHLQDYREHAGQYDRIVSIGMFEHVGRAQYPTYFQQVKRLLATDGVALIHSIGCFTPTGSNPWIQRYIFPGGRIPTLSEIGDAAGTGGLVTADVEVWRLHYARTLAEWRDRFQRQRDAVVERFGERFYRMWTFYLASCEAAFRVRDMAVFQFQLSQRLDTVPLTRDYLYARQPAAQSRISATPATINDPAAKWRGKPRSLNQMAP</sequence>
<dbReference type="GO" id="GO:0008610">
    <property type="term" value="P:lipid biosynthetic process"/>
    <property type="evidence" value="ECO:0007669"/>
    <property type="project" value="InterPro"/>
</dbReference>
<keyword evidence="2" id="KW-0489">Methyltransferase</keyword>